<reference evidence="4" key="2">
    <citation type="submission" date="2020-09" db="EMBL/GenBank/DDBJ databases">
        <authorList>
            <person name="Sun Q."/>
            <person name="Sedlacek I."/>
        </authorList>
    </citation>
    <scope>NUCLEOTIDE SEQUENCE</scope>
    <source>
        <strain evidence="4">CCM 7684</strain>
    </source>
</reference>
<dbReference type="InterPro" id="IPR049517">
    <property type="entry name" value="ACX-like_C"/>
</dbReference>
<dbReference type="EMBL" id="BMCP01000001">
    <property type="protein sequence ID" value="GGE34574.1"/>
    <property type="molecule type" value="Genomic_DNA"/>
</dbReference>
<dbReference type="InterPro" id="IPR043129">
    <property type="entry name" value="ATPase_NBD"/>
</dbReference>
<dbReference type="AlphaFoldDB" id="A0A8J2VNF1"/>
<feature type="domain" description="Acetophenone carboxylase-like C-terminal" evidence="3">
    <location>
        <begin position="509"/>
        <end position="669"/>
    </location>
</feature>
<sequence length="678" mass="72904">MQFHVGVDVGGTFTDTIAIDADAGTVKLSKVPSTPPNQAVGFLNGLRQVDIPYEAVSWLVHGTTVGTNATLERNGAVCGLITTRGFRDIIELARRERPQLFGLYGEFEPLILRKNRLEVTERLNADGEVVVPLDEDGLRDAIEELKANGVEALMIGFLHAYANPVHEQRALSIAREIWPNPYITTSADILREYREVERFGTAAVNAYIQPLIHRYVTRLKSDLKEAGVPRNLAIMQANGGIMSADMACDRSVNTVLSGPAAGVIAASYISRMAGFKNVMTCDLGGTSFDVGMIVNGTPVVSSDRDLGFNLPMRIPVIDIHTIGAGGGSIAHINEAGILQVGPRSAGAVPGPISYGRGGEKVTVTDANVVLGRLSSEKLLSVEGGVDMPRVHKAFDEQVGAALGLDAISAAAATLRVVNDSMAGAIRLVSLQRGFDPREFAIFSFGGAGPLHGTALARELGVPHVIVPYVPGITCALGCIVADVRHDFVQTVSRLIDEVSESDLADVLKTHRAEGEERLKADQVPVGAIEVTHFADMQYEGQTYTLRVALNPDDLSTAALKDALRQAYLDRFSIDLSNFRAKLINLRTAVTGRRQALDLKRIFNASPKKSSAAEAIIGEREVWFDGAWLKTPIYARDELPVGAEIMGPAIFNQMDTTTVAEPGNRITVDEVGNLIIEVK</sequence>
<dbReference type="Proteomes" id="UP000602745">
    <property type="component" value="Unassembled WGS sequence"/>
</dbReference>
<evidence type="ECO:0000313" key="5">
    <source>
        <dbReference type="Proteomes" id="UP000602745"/>
    </source>
</evidence>
<dbReference type="GO" id="GO:0005829">
    <property type="term" value="C:cytosol"/>
    <property type="evidence" value="ECO:0007669"/>
    <property type="project" value="TreeGrafter"/>
</dbReference>
<evidence type="ECO:0000259" key="1">
    <source>
        <dbReference type="Pfam" id="PF01968"/>
    </source>
</evidence>
<dbReference type="InterPro" id="IPR045079">
    <property type="entry name" value="Oxoprolinase-like"/>
</dbReference>
<feature type="domain" description="Hydantoinase/oxoprolinase N-terminal" evidence="2">
    <location>
        <begin position="4"/>
        <end position="177"/>
    </location>
</feature>
<protein>
    <submittedName>
        <fullName evidence="4">Hydantoinase</fullName>
    </submittedName>
</protein>
<feature type="domain" description="Hydantoinase A/oxoprolinase" evidence="1">
    <location>
        <begin position="198"/>
        <end position="486"/>
    </location>
</feature>
<accession>A0A8J2VNF1</accession>
<dbReference type="Pfam" id="PF19278">
    <property type="entry name" value="Hydant_A_C"/>
    <property type="match status" value="1"/>
</dbReference>
<dbReference type="InterPro" id="IPR008040">
    <property type="entry name" value="Hydant_A_N"/>
</dbReference>
<evidence type="ECO:0000313" key="4">
    <source>
        <dbReference type="EMBL" id="GGE34574.1"/>
    </source>
</evidence>
<evidence type="ECO:0000259" key="2">
    <source>
        <dbReference type="Pfam" id="PF05378"/>
    </source>
</evidence>
<reference evidence="4" key="1">
    <citation type="journal article" date="2014" name="Int. J. Syst. Evol. Microbiol.">
        <title>Complete genome sequence of Corynebacterium casei LMG S-19264T (=DSM 44701T), isolated from a smear-ripened cheese.</title>
        <authorList>
            <consortium name="US DOE Joint Genome Institute (JGI-PGF)"/>
            <person name="Walter F."/>
            <person name="Albersmeier A."/>
            <person name="Kalinowski J."/>
            <person name="Ruckert C."/>
        </authorList>
    </citation>
    <scope>NUCLEOTIDE SEQUENCE</scope>
    <source>
        <strain evidence="4">CCM 7684</strain>
    </source>
</reference>
<comment type="caution">
    <text evidence="4">The sequence shown here is derived from an EMBL/GenBank/DDBJ whole genome shotgun (WGS) entry which is preliminary data.</text>
</comment>
<dbReference type="PANTHER" id="PTHR11365:SF23">
    <property type="entry name" value="HYPOTHETICAL 5-OXOPROLINASE (EUROFUNG)-RELATED"/>
    <property type="match status" value="1"/>
</dbReference>
<dbReference type="PANTHER" id="PTHR11365">
    <property type="entry name" value="5-OXOPROLINASE RELATED"/>
    <property type="match status" value="1"/>
</dbReference>
<gene>
    <name evidence="4" type="ORF">GCM10007276_09990</name>
</gene>
<name>A0A8J2VNF1_9RHOB</name>
<dbReference type="RefSeq" id="WP_188408566.1">
    <property type="nucleotide sequence ID" value="NZ_BMCP01000001.1"/>
</dbReference>
<proteinExistence type="predicted"/>
<dbReference type="GO" id="GO:0006749">
    <property type="term" value="P:glutathione metabolic process"/>
    <property type="evidence" value="ECO:0007669"/>
    <property type="project" value="TreeGrafter"/>
</dbReference>
<dbReference type="GO" id="GO:0017168">
    <property type="term" value="F:5-oxoprolinase (ATP-hydrolyzing) activity"/>
    <property type="evidence" value="ECO:0007669"/>
    <property type="project" value="TreeGrafter"/>
</dbReference>
<dbReference type="SUPFAM" id="SSF53067">
    <property type="entry name" value="Actin-like ATPase domain"/>
    <property type="match status" value="1"/>
</dbReference>
<organism evidence="4 5">
    <name type="scientific">Agaricicola taiwanensis</name>
    <dbReference type="NCBI Taxonomy" id="591372"/>
    <lineage>
        <taxon>Bacteria</taxon>
        <taxon>Pseudomonadati</taxon>
        <taxon>Pseudomonadota</taxon>
        <taxon>Alphaproteobacteria</taxon>
        <taxon>Rhodobacterales</taxon>
        <taxon>Paracoccaceae</taxon>
        <taxon>Agaricicola</taxon>
    </lineage>
</organism>
<keyword evidence="5" id="KW-1185">Reference proteome</keyword>
<dbReference type="InterPro" id="IPR002821">
    <property type="entry name" value="Hydantoinase_A"/>
</dbReference>
<dbReference type="Pfam" id="PF05378">
    <property type="entry name" value="Hydant_A_N"/>
    <property type="match status" value="1"/>
</dbReference>
<evidence type="ECO:0000259" key="3">
    <source>
        <dbReference type="Pfam" id="PF19278"/>
    </source>
</evidence>
<dbReference type="Pfam" id="PF01968">
    <property type="entry name" value="Hydantoinase_A"/>
    <property type="match status" value="1"/>
</dbReference>